<dbReference type="AlphaFoldDB" id="A0AAW0NYK6"/>
<name>A0AAW0NYK6_9GOBI</name>
<evidence type="ECO:0000256" key="1">
    <source>
        <dbReference type="SAM" id="SignalP"/>
    </source>
</evidence>
<reference evidence="3" key="1">
    <citation type="submission" date="2024-04" db="EMBL/GenBank/DDBJ databases">
        <title>Salinicola lusitanus LLJ914,a marine bacterium isolated from the Okinawa Trough.</title>
        <authorList>
            <person name="Li J."/>
        </authorList>
    </citation>
    <scope>NUCLEOTIDE SEQUENCE [LARGE SCALE GENOMIC DNA]</scope>
</reference>
<protein>
    <submittedName>
        <fullName evidence="2">Uncharacterized protein</fullName>
    </submittedName>
</protein>
<gene>
    <name evidence="2" type="ORF">WMY93_015038</name>
</gene>
<evidence type="ECO:0000313" key="2">
    <source>
        <dbReference type="EMBL" id="KAK7910354.1"/>
    </source>
</evidence>
<proteinExistence type="predicted"/>
<keyword evidence="3" id="KW-1185">Reference proteome</keyword>
<organism evidence="2 3">
    <name type="scientific">Mugilogobius chulae</name>
    <name type="common">yellowstripe goby</name>
    <dbReference type="NCBI Taxonomy" id="88201"/>
    <lineage>
        <taxon>Eukaryota</taxon>
        <taxon>Metazoa</taxon>
        <taxon>Chordata</taxon>
        <taxon>Craniata</taxon>
        <taxon>Vertebrata</taxon>
        <taxon>Euteleostomi</taxon>
        <taxon>Actinopterygii</taxon>
        <taxon>Neopterygii</taxon>
        <taxon>Teleostei</taxon>
        <taxon>Neoteleostei</taxon>
        <taxon>Acanthomorphata</taxon>
        <taxon>Gobiaria</taxon>
        <taxon>Gobiiformes</taxon>
        <taxon>Gobioidei</taxon>
        <taxon>Gobiidae</taxon>
        <taxon>Gobionellinae</taxon>
        <taxon>Mugilogobius</taxon>
    </lineage>
</organism>
<keyword evidence="1" id="KW-0732">Signal</keyword>
<sequence length="240" mass="25248">MELMLVLLLLAGDIEINPGPLSPAPSNPPASVSNPIQHSGFQAYPPFWFPFPPVVSACPRCGLDVASPGGQMFPGLALVPVSAPGLPLMPGGSVAGAGELQGVPISVPLLCACTPFGVSNASSGDGVQLMPFESVEVAFGHGPFADPADLLRRGRTGAGCFAEVQMDPQKLFTGECATIPLAQDAPQATRHRKQHITHKDSKLRNPMWACPNGTCDCAFLLLNQIKRRLHFKLLPCPVAL</sequence>
<accession>A0AAW0NYK6</accession>
<dbReference type="EMBL" id="JBBPFD010000010">
    <property type="protein sequence ID" value="KAK7910354.1"/>
    <property type="molecule type" value="Genomic_DNA"/>
</dbReference>
<feature type="signal peptide" evidence="1">
    <location>
        <begin position="1"/>
        <end position="16"/>
    </location>
</feature>
<evidence type="ECO:0000313" key="3">
    <source>
        <dbReference type="Proteomes" id="UP001460270"/>
    </source>
</evidence>
<feature type="chain" id="PRO_5043575623" evidence="1">
    <location>
        <begin position="17"/>
        <end position="240"/>
    </location>
</feature>
<dbReference type="Proteomes" id="UP001460270">
    <property type="component" value="Unassembled WGS sequence"/>
</dbReference>
<comment type="caution">
    <text evidence="2">The sequence shown here is derived from an EMBL/GenBank/DDBJ whole genome shotgun (WGS) entry which is preliminary data.</text>
</comment>